<dbReference type="OrthoDB" id="3263038at2759"/>
<dbReference type="Proteomes" id="UP000799118">
    <property type="component" value="Unassembled WGS sequence"/>
</dbReference>
<evidence type="ECO:0000313" key="1">
    <source>
        <dbReference type="EMBL" id="KAE9385353.1"/>
    </source>
</evidence>
<sequence>MFRNHLDLCQTDCREESKQLVCFPGSHLDPTNQFHNLTEDRLLLEDQARVLRRLELLDFPEAMGDKLMQKVTKDAKRVYDIWVNLVQELQVKSEVVVLTMKTNWENRQPML</sequence>
<evidence type="ECO:0000313" key="2">
    <source>
        <dbReference type="Proteomes" id="UP000799118"/>
    </source>
</evidence>
<reference evidence="1" key="1">
    <citation type="journal article" date="2019" name="Environ. Microbiol.">
        <title>Fungal ecological strategies reflected in gene transcription - a case study of two litter decomposers.</title>
        <authorList>
            <person name="Barbi F."/>
            <person name="Kohler A."/>
            <person name="Barry K."/>
            <person name="Baskaran P."/>
            <person name="Daum C."/>
            <person name="Fauchery L."/>
            <person name="Ihrmark K."/>
            <person name="Kuo A."/>
            <person name="LaButti K."/>
            <person name="Lipzen A."/>
            <person name="Morin E."/>
            <person name="Grigoriev I.V."/>
            <person name="Henrissat B."/>
            <person name="Lindahl B."/>
            <person name="Martin F."/>
        </authorList>
    </citation>
    <scope>NUCLEOTIDE SEQUENCE</scope>
    <source>
        <strain evidence="1">JB14</strain>
    </source>
</reference>
<keyword evidence="2" id="KW-1185">Reference proteome</keyword>
<protein>
    <submittedName>
        <fullName evidence="1">Uncharacterized protein</fullName>
    </submittedName>
</protein>
<organism evidence="1 2">
    <name type="scientific">Gymnopus androsaceus JB14</name>
    <dbReference type="NCBI Taxonomy" id="1447944"/>
    <lineage>
        <taxon>Eukaryota</taxon>
        <taxon>Fungi</taxon>
        <taxon>Dikarya</taxon>
        <taxon>Basidiomycota</taxon>
        <taxon>Agaricomycotina</taxon>
        <taxon>Agaricomycetes</taxon>
        <taxon>Agaricomycetidae</taxon>
        <taxon>Agaricales</taxon>
        <taxon>Marasmiineae</taxon>
        <taxon>Omphalotaceae</taxon>
        <taxon>Gymnopus</taxon>
    </lineage>
</organism>
<dbReference type="EMBL" id="ML769995">
    <property type="protein sequence ID" value="KAE9385353.1"/>
    <property type="molecule type" value="Genomic_DNA"/>
</dbReference>
<dbReference type="AlphaFoldDB" id="A0A6A4GJ59"/>
<gene>
    <name evidence="1" type="ORF">BT96DRAFT_1007112</name>
</gene>
<accession>A0A6A4GJ59</accession>
<proteinExistence type="predicted"/>
<name>A0A6A4GJ59_9AGAR</name>